<dbReference type="STRING" id="1127699.HMPREF9151_01215"/>
<evidence type="ECO:0000256" key="1">
    <source>
        <dbReference type="ARBA" id="ARBA00004141"/>
    </source>
</evidence>
<dbReference type="InterPro" id="IPR051401">
    <property type="entry name" value="GtrA_CellWall_Glycosyl"/>
</dbReference>
<dbReference type="EMBL" id="AMEP01000084">
    <property type="protein sequence ID" value="EKY00740.1"/>
    <property type="molecule type" value="Genomic_DNA"/>
</dbReference>
<keyword evidence="4 7" id="KW-1133">Transmembrane helix</keyword>
<comment type="similarity">
    <text evidence="2">Belongs to the GtrA family.</text>
</comment>
<comment type="caution">
    <text evidence="9">The sequence shown here is derived from an EMBL/GenBank/DDBJ whole genome shotgun (WGS) entry which is preliminary data.</text>
</comment>
<feature type="transmembrane region" description="Helical" evidence="7">
    <location>
        <begin position="581"/>
        <end position="602"/>
    </location>
</feature>
<evidence type="ECO:0000256" key="4">
    <source>
        <dbReference type="ARBA" id="ARBA00022989"/>
    </source>
</evidence>
<feature type="transmembrane region" description="Helical" evidence="7">
    <location>
        <begin position="215"/>
        <end position="235"/>
    </location>
</feature>
<feature type="region of interest" description="Disordered" evidence="6">
    <location>
        <begin position="397"/>
        <end position="443"/>
    </location>
</feature>
<accession>L1NBS8</accession>
<dbReference type="RefSeq" id="WP_009162430.1">
    <property type="nucleotide sequence ID" value="NZ_KB290995.1"/>
</dbReference>
<protein>
    <submittedName>
        <fullName evidence="9">GtrA-like protein</fullName>
    </submittedName>
</protein>
<dbReference type="AlphaFoldDB" id="L1NBS8"/>
<keyword evidence="3 7" id="KW-0812">Transmembrane</keyword>
<name>L1NBS8_9BACT</name>
<organism evidence="9 10">
    <name type="scientific">Hoylesella saccharolytica F0055</name>
    <dbReference type="NCBI Taxonomy" id="1127699"/>
    <lineage>
        <taxon>Bacteria</taxon>
        <taxon>Pseudomonadati</taxon>
        <taxon>Bacteroidota</taxon>
        <taxon>Bacteroidia</taxon>
        <taxon>Bacteroidales</taxon>
        <taxon>Prevotellaceae</taxon>
        <taxon>Hoylesella</taxon>
    </lineage>
</organism>
<dbReference type="GO" id="GO:0005886">
    <property type="term" value="C:plasma membrane"/>
    <property type="evidence" value="ECO:0007669"/>
    <property type="project" value="TreeGrafter"/>
</dbReference>
<evidence type="ECO:0000313" key="10">
    <source>
        <dbReference type="Proteomes" id="UP000010433"/>
    </source>
</evidence>
<feature type="transmembrane region" description="Helical" evidence="7">
    <location>
        <begin position="21"/>
        <end position="38"/>
    </location>
</feature>
<dbReference type="Pfam" id="PF04138">
    <property type="entry name" value="GtrA_DPMS_TM"/>
    <property type="match status" value="1"/>
</dbReference>
<feature type="transmembrane region" description="Helical" evidence="7">
    <location>
        <begin position="550"/>
        <end position="569"/>
    </location>
</feature>
<comment type="subcellular location">
    <subcellularLocation>
        <location evidence="1">Membrane</location>
        <topology evidence="1">Multi-pass membrane protein</topology>
    </subcellularLocation>
</comment>
<keyword evidence="5 7" id="KW-0472">Membrane</keyword>
<dbReference type="HOGENOM" id="CLU_032211_0_0_10"/>
<dbReference type="InterPro" id="IPR045726">
    <property type="entry name" value="DUF6080"/>
</dbReference>
<dbReference type="PANTHER" id="PTHR38459:SF1">
    <property type="entry name" value="PROPHAGE BACTOPRENOL-LINKED GLUCOSE TRANSLOCASE HOMOLOG"/>
    <property type="match status" value="1"/>
</dbReference>
<proteinExistence type="inferred from homology"/>
<evidence type="ECO:0000313" key="9">
    <source>
        <dbReference type="EMBL" id="EKY00740.1"/>
    </source>
</evidence>
<dbReference type="PANTHER" id="PTHR38459">
    <property type="entry name" value="PROPHAGE BACTOPRENOL-LINKED GLUCOSE TRANSLOCASE HOMOLOG"/>
    <property type="match status" value="1"/>
</dbReference>
<evidence type="ECO:0000256" key="2">
    <source>
        <dbReference type="ARBA" id="ARBA00009399"/>
    </source>
</evidence>
<dbReference type="OrthoDB" id="996712at2"/>
<evidence type="ECO:0000256" key="5">
    <source>
        <dbReference type="ARBA" id="ARBA00023136"/>
    </source>
</evidence>
<feature type="transmembrane region" description="Helical" evidence="7">
    <location>
        <begin position="185"/>
        <end position="203"/>
    </location>
</feature>
<dbReference type="InterPro" id="IPR007267">
    <property type="entry name" value="GtrA_DPMS_TM"/>
</dbReference>
<feature type="domain" description="GtrA/DPMS transmembrane" evidence="8">
    <location>
        <begin position="23"/>
        <end position="131"/>
    </location>
</feature>
<evidence type="ECO:0000256" key="6">
    <source>
        <dbReference type="SAM" id="MobiDB-lite"/>
    </source>
</evidence>
<dbReference type="Proteomes" id="UP000010433">
    <property type="component" value="Unassembled WGS sequence"/>
</dbReference>
<keyword evidence="10" id="KW-1185">Reference proteome</keyword>
<feature type="compositionally biased region" description="Basic and acidic residues" evidence="6">
    <location>
        <begin position="397"/>
        <end position="410"/>
    </location>
</feature>
<dbReference type="Pfam" id="PF19558">
    <property type="entry name" value="DUF6080"/>
    <property type="match status" value="1"/>
</dbReference>
<gene>
    <name evidence="9" type="ORF">HMPREF9151_01215</name>
</gene>
<feature type="transmembrane region" description="Helical" evidence="7">
    <location>
        <begin position="241"/>
        <end position="264"/>
    </location>
</feature>
<evidence type="ECO:0000256" key="7">
    <source>
        <dbReference type="SAM" id="Phobius"/>
    </source>
</evidence>
<evidence type="ECO:0000259" key="8">
    <source>
        <dbReference type="Pfam" id="PF04138"/>
    </source>
</evidence>
<feature type="compositionally biased region" description="Polar residues" evidence="6">
    <location>
        <begin position="415"/>
        <end position="429"/>
    </location>
</feature>
<dbReference type="GO" id="GO:0000271">
    <property type="term" value="P:polysaccharide biosynthetic process"/>
    <property type="evidence" value="ECO:0007669"/>
    <property type="project" value="InterPro"/>
</dbReference>
<feature type="transmembrane region" description="Helical" evidence="7">
    <location>
        <begin position="524"/>
        <end position="544"/>
    </location>
</feature>
<evidence type="ECO:0000256" key="3">
    <source>
        <dbReference type="ARBA" id="ARBA00022692"/>
    </source>
</evidence>
<feature type="transmembrane region" description="Helical" evidence="7">
    <location>
        <begin position="111"/>
        <end position="132"/>
    </location>
</feature>
<reference evidence="9 10" key="1">
    <citation type="submission" date="2012-05" db="EMBL/GenBank/DDBJ databases">
        <authorList>
            <person name="Weinstock G."/>
            <person name="Sodergren E."/>
            <person name="Lobos E.A."/>
            <person name="Fulton L."/>
            <person name="Fulton R."/>
            <person name="Courtney L."/>
            <person name="Fronick C."/>
            <person name="O'Laughlin M."/>
            <person name="Godfrey J."/>
            <person name="Wilson R.M."/>
            <person name="Miner T."/>
            <person name="Farmer C."/>
            <person name="Delehaunty K."/>
            <person name="Cordes M."/>
            <person name="Minx P."/>
            <person name="Tomlinson C."/>
            <person name="Chen J."/>
            <person name="Wollam A."/>
            <person name="Pepin K.H."/>
            <person name="Bhonagiri V."/>
            <person name="Zhang X."/>
            <person name="Suruliraj S."/>
            <person name="Warren W."/>
            <person name="Mitreva M."/>
            <person name="Mardis E.R."/>
            <person name="Wilson R.K."/>
        </authorList>
    </citation>
    <scope>NUCLEOTIDE SEQUENCE [LARGE SCALE GENOMIC DNA]</scope>
    <source>
        <strain evidence="9 10">F0055</strain>
    </source>
</reference>
<feature type="transmembrane region" description="Helical" evidence="7">
    <location>
        <begin position="327"/>
        <end position="350"/>
    </location>
</feature>
<feature type="transmembrane region" description="Helical" evidence="7">
    <location>
        <begin position="50"/>
        <end position="72"/>
    </location>
</feature>
<feature type="transmembrane region" description="Helical" evidence="7">
    <location>
        <begin position="152"/>
        <end position="173"/>
    </location>
</feature>
<feature type="transmembrane region" description="Helical" evidence="7">
    <location>
        <begin position="499"/>
        <end position="517"/>
    </location>
</feature>
<feature type="transmembrane region" description="Helical" evidence="7">
    <location>
        <begin position="362"/>
        <end position="378"/>
    </location>
</feature>
<feature type="transmembrane region" description="Helical" evidence="7">
    <location>
        <begin position="276"/>
        <end position="307"/>
    </location>
</feature>
<sequence>MRIKDFLEHSNSTRRQRTGELLRFGVVGITATVLQYSVYRAALCRLDHNLAMTIGYVVSFIFNFFASTRYTFRVDETTGRGLGFALSHVVNYLLQMATLNLFIGVGLSKSLAPVPMFAVCVPINFVLVRFFLKQNGIRIFSILKIAKAERRVAGAALALMVGLNTLLLCRYALVFTPLQDNYRTFFIKYFHLSGFDSLTYAVVSNWAAEYNVYRHPLLAFFMYVPYLLNQALIALTGVNCAVFVVAALLVFCSFYSFVFFYRILRQIIGLDARDAALLSFFFFSFAYVMLSVMAPDHFILSLFMLLLTLYITGMRMQQNKPLPIVHTLALFILTAGISLNNGLKVFIAALWANGRRFFRPRYLLFAILLPAALLWQFSRFEYKQLVWPDEMARHEARAKQRAEQQKKNNEKAMQVNPTAVTTEHNSQQYHYAPSATPPKPSKMGTPMMQGEFMRWTDISTSRMQSVIENLFGESIQLHQDHRLEDVFGPRPVIVPYRWVFNYVVEGLIVLLFLAGIVCGRRSRFLWMALSFALTDMVLHVGLGFGLNEIYIMSAHWIYVIPLAMAYLFTSLRARSLRLLRTLVVLLTLYLYIYNVWGIVSFLTEI</sequence>
<dbReference type="PATRIC" id="fig|1127699.3.peg.1125"/>
<feature type="transmembrane region" description="Helical" evidence="7">
    <location>
        <begin position="84"/>
        <end position="105"/>
    </location>
</feature>